<sequence>MLIHFVKNNLEENINLLRQLTNAELTTKNLKLSQATIGEHIRHSIELMNCLLANYETEIINYDIRQREIKIETDVDYAIAILENQVTTIEKPNKSLSLVHNCYSESELLPTNYFRELLYNLEHNIHHQALIKVALFSLPHIQVSDSFGVAPSTLAYRKECAQ</sequence>
<proteinExistence type="predicted"/>
<dbReference type="RefSeq" id="WP_379808396.1">
    <property type="nucleotide sequence ID" value="NZ_JBHUOL010000019.1"/>
</dbReference>
<protein>
    <submittedName>
        <fullName evidence="1">DinB family protein</fullName>
    </submittedName>
</protein>
<accession>A0ABW5Z9X5</accession>
<comment type="caution">
    <text evidence="1">The sequence shown here is derived from an EMBL/GenBank/DDBJ whole genome shotgun (WGS) entry which is preliminary data.</text>
</comment>
<evidence type="ECO:0000313" key="2">
    <source>
        <dbReference type="Proteomes" id="UP001597549"/>
    </source>
</evidence>
<gene>
    <name evidence="1" type="ORF">ACFSX9_13080</name>
</gene>
<name>A0ABW5Z9X5_9FLAO</name>
<reference evidence="2" key="1">
    <citation type="journal article" date="2019" name="Int. J. Syst. Evol. Microbiol.">
        <title>The Global Catalogue of Microorganisms (GCM) 10K type strain sequencing project: providing services to taxonomists for standard genome sequencing and annotation.</title>
        <authorList>
            <consortium name="The Broad Institute Genomics Platform"/>
            <consortium name="The Broad Institute Genome Sequencing Center for Infectious Disease"/>
            <person name="Wu L."/>
            <person name="Ma J."/>
        </authorList>
    </citation>
    <scope>NUCLEOTIDE SEQUENCE [LARGE SCALE GENOMIC DNA]</scope>
    <source>
        <strain evidence="2">KCTC 52644</strain>
    </source>
</reference>
<dbReference type="SUPFAM" id="SSF109854">
    <property type="entry name" value="DinB/YfiT-like putative metalloenzymes"/>
    <property type="match status" value="1"/>
</dbReference>
<dbReference type="InterPro" id="IPR034660">
    <property type="entry name" value="DinB/YfiT-like"/>
</dbReference>
<dbReference type="PANTHER" id="PTHR39473:SF1">
    <property type="entry name" value="DINB-LIKE DOMAIN-CONTAINING PROTEIN"/>
    <property type="match status" value="1"/>
</dbReference>
<dbReference type="Proteomes" id="UP001597549">
    <property type="component" value="Unassembled WGS sequence"/>
</dbReference>
<organism evidence="1 2">
    <name type="scientific">Flavobacterium ardleyense</name>
    <dbReference type="NCBI Taxonomy" id="2038737"/>
    <lineage>
        <taxon>Bacteria</taxon>
        <taxon>Pseudomonadati</taxon>
        <taxon>Bacteroidota</taxon>
        <taxon>Flavobacteriia</taxon>
        <taxon>Flavobacteriales</taxon>
        <taxon>Flavobacteriaceae</taxon>
        <taxon>Flavobacterium</taxon>
    </lineage>
</organism>
<keyword evidence="2" id="KW-1185">Reference proteome</keyword>
<dbReference type="EMBL" id="JBHUOL010000019">
    <property type="protein sequence ID" value="MFD2909664.1"/>
    <property type="molecule type" value="Genomic_DNA"/>
</dbReference>
<dbReference type="PANTHER" id="PTHR39473">
    <property type="match status" value="1"/>
</dbReference>
<evidence type="ECO:0000313" key="1">
    <source>
        <dbReference type="EMBL" id="MFD2909664.1"/>
    </source>
</evidence>